<keyword evidence="8" id="KW-1185">Reference proteome</keyword>
<organism evidence="7 8">
    <name type="scientific">Danionella cerebrum</name>
    <dbReference type="NCBI Taxonomy" id="2873325"/>
    <lineage>
        <taxon>Eukaryota</taxon>
        <taxon>Metazoa</taxon>
        <taxon>Chordata</taxon>
        <taxon>Craniata</taxon>
        <taxon>Vertebrata</taxon>
        <taxon>Euteleostomi</taxon>
        <taxon>Actinopterygii</taxon>
        <taxon>Neopterygii</taxon>
        <taxon>Teleostei</taxon>
        <taxon>Ostariophysi</taxon>
        <taxon>Cypriniformes</taxon>
        <taxon>Danionidae</taxon>
        <taxon>Danioninae</taxon>
        <taxon>Danionella</taxon>
    </lineage>
</organism>
<evidence type="ECO:0000256" key="6">
    <source>
        <dbReference type="SAM" id="MobiDB-lite"/>
    </source>
</evidence>
<protein>
    <recommendedName>
        <fullName evidence="9">Centrosomal protein of 135 kDa</fullName>
    </recommendedName>
</protein>
<feature type="coiled-coil region" evidence="5">
    <location>
        <begin position="892"/>
        <end position="1059"/>
    </location>
</feature>
<evidence type="ECO:0000313" key="8">
    <source>
        <dbReference type="Proteomes" id="UP000316079"/>
    </source>
</evidence>
<feature type="compositionally biased region" description="Basic and acidic residues" evidence="6">
    <location>
        <begin position="1097"/>
        <end position="1113"/>
    </location>
</feature>
<evidence type="ECO:0000256" key="4">
    <source>
        <dbReference type="ARBA" id="ARBA00038123"/>
    </source>
</evidence>
<dbReference type="OrthoDB" id="10254663at2759"/>
<feature type="coiled-coil region" evidence="5">
    <location>
        <begin position="647"/>
        <end position="842"/>
    </location>
</feature>
<feature type="region of interest" description="Disordered" evidence="6">
    <location>
        <begin position="429"/>
        <end position="460"/>
    </location>
</feature>
<proteinExistence type="inferred from homology"/>
<keyword evidence="3" id="KW-0206">Cytoskeleton</keyword>
<evidence type="ECO:0000256" key="3">
    <source>
        <dbReference type="ARBA" id="ARBA00023212"/>
    </source>
</evidence>
<evidence type="ECO:0008006" key="9">
    <source>
        <dbReference type="Google" id="ProtNLM"/>
    </source>
</evidence>
<accession>A0A553MV89</accession>
<reference evidence="7 8" key="1">
    <citation type="journal article" date="2019" name="Sci. Data">
        <title>Hybrid genome assembly and annotation of Danionella translucida.</title>
        <authorList>
            <person name="Kadobianskyi M."/>
            <person name="Schulze L."/>
            <person name="Schuelke M."/>
            <person name="Judkewitz B."/>
        </authorList>
    </citation>
    <scope>NUCLEOTIDE SEQUENCE [LARGE SCALE GENOMIC DNA]</scope>
    <source>
        <strain evidence="7 8">Bolton</strain>
    </source>
</reference>
<dbReference type="EMBL" id="SRMA01027249">
    <property type="protein sequence ID" value="TRY57110.1"/>
    <property type="molecule type" value="Genomic_DNA"/>
</dbReference>
<comment type="similarity">
    <text evidence="4">Belongs to the CEP135/TSGA10 family.</text>
</comment>
<gene>
    <name evidence="7" type="ORF">DNTS_023984</name>
</gene>
<sequence length="1113" mass="128802">MTTSVERKFVNLRKRLDQLGYRQPLAIESLPLVEKIFSDLVHTTESLRNAKLAAGKSEKENRNVDALLEPYKAENSRLVKENNELHLGLLKLKEEKDRITRELKVYIRKLDHETSDLKFLNNQYVQKVRSLEKDGKSKTERIIQLQEKNMQAVVQTPGGKKRSIPFRRQRMQIDELLPPSGHPVPPSVPQVDDPYIADLLQVADNRIHELQKEVAQLKLDLERAQGSIRHLNSQIEYLQETNRSLEERIEGLQQNKKNVTSEVADLSARNQELCQELTQIDQLAQQLEKDKDIVLETADMELQEAKKEIRCLQQELEVQEEVISALKRDVADGAHVKDRLRDQLLDLQDQNLKMEGLINFLEENKKRLEDKVEAMIQADKEMVFELEQLRTKHGICSKDHSPSRLDAFVKSLEDERNYYKQEVESYRLARGRAEKSTSPLGRGRSPKGRGSWSGKREEEADLSRVVKERDELQSVLLSFEKHMEEIQARVKLLTAERDQLRTQYQQTQEELRHAQKELDSSELKHRVRDDREQTEAELLRVSAERDSLRDRLKVAQTAALTDREQEEFRILDLENTVQKLEREKADLHAQFSVLKESRVAVEKQLKAQSAMMLQNVEDATQQRAESSALRLLQEQMEQSLSDVQHRLSLKINELQAAHQQIDKLEERIADLSRHGSSQKDEVAALQGAIASLDKEKDALQDAMDQKTESLVMLKDEIHTKEKTLLEVKLRASDLENSLDQLKGVLSSREREIASLRRQLDQSQEELFSVSRDREVALRENRRLQNDLATMTRENQAVHAEMQEALNERDELKLRVHSYITEVARIESLMAAKEQENRDMLERFRNIHTDSEDRELKLQQAEDLNNSIRLELLSSDTERRHLRERVSLQDMEIQEHLNALQAYETQVSSLARAMSRLDEELQAARAEKSSLVADLASVRELCVKLDSNKEITVRQLTSKSMELERMTGELEDVRSEMELLKKQLVNERLAVGNLETLLSTNRQKEFQSHLSASEKESEIKVLKDRLALADSKTASHAKDVSQLRGKVSQLQTEMDVLKRQLTTERFERERAVQEIRRQGLSFSSLRSSSLSPQPPSPDRSRDKTQDRSVSFKDE</sequence>
<dbReference type="PANTHER" id="PTHR20544">
    <property type="entry name" value="CENTROSOMAL PROTEIN CEP135"/>
    <property type="match status" value="1"/>
</dbReference>
<feature type="compositionally biased region" description="Low complexity" evidence="6">
    <location>
        <begin position="1079"/>
        <end position="1090"/>
    </location>
</feature>
<dbReference type="Proteomes" id="UP000316079">
    <property type="component" value="Unassembled WGS sequence"/>
</dbReference>
<comment type="caution">
    <text evidence="7">The sequence shown here is derived from an EMBL/GenBank/DDBJ whole genome shotgun (WGS) entry which is preliminary data.</text>
</comment>
<dbReference type="PANTHER" id="PTHR20544:SF1">
    <property type="entry name" value="CENTROSOMAL PROTEIN 135KDA"/>
    <property type="match status" value="1"/>
</dbReference>
<feature type="region of interest" description="Disordered" evidence="6">
    <location>
        <begin position="1076"/>
        <end position="1113"/>
    </location>
</feature>
<comment type="subcellular location">
    <subcellularLocation>
        <location evidence="1">Cytoplasm</location>
        <location evidence="1">Cytoskeleton</location>
        <location evidence="1">Microtubule organizing center</location>
        <location evidence="1">Centrosome</location>
        <location evidence="1">Centriole</location>
    </subcellularLocation>
</comment>
<dbReference type="CDD" id="cd22292">
    <property type="entry name" value="cc_Cep135_MBD"/>
    <property type="match status" value="1"/>
</dbReference>
<evidence type="ECO:0000256" key="5">
    <source>
        <dbReference type="SAM" id="Coils"/>
    </source>
</evidence>
<evidence type="ECO:0000313" key="7">
    <source>
        <dbReference type="EMBL" id="TRY57110.1"/>
    </source>
</evidence>
<reference evidence="7" key="2">
    <citation type="submission" date="2019-04" db="EMBL/GenBank/DDBJ databases">
        <authorList>
            <person name="Kadobianskyi M."/>
            <person name="Schulze L."/>
            <person name="Schuelke M."/>
            <person name="Judkewitz B."/>
        </authorList>
    </citation>
    <scope>NUCLEOTIDE SEQUENCE</scope>
    <source>
        <strain evidence="7">Bolton</strain>
        <tissue evidence="7">Whole-body</tissue>
    </source>
</reference>
<keyword evidence="2" id="KW-0963">Cytoplasm</keyword>
<evidence type="ECO:0000256" key="2">
    <source>
        <dbReference type="ARBA" id="ARBA00022490"/>
    </source>
</evidence>
<feature type="coiled-coil region" evidence="5">
    <location>
        <begin position="200"/>
        <end position="381"/>
    </location>
</feature>
<feature type="coiled-coil region" evidence="5">
    <location>
        <begin position="89"/>
        <end position="148"/>
    </location>
</feature>
<dbReference type="EMBL" id="SRMA01027249">
    <property type="protein sequence ID" value="TRY57109.1"/>
    <property type="molecule type" value="Genomic_DNA"/>
</dbReference>
<keyword evidence="5" id="KW-0175">Coiled coil</keyword>
<dbReference type="Gene3D" id="1.10.287.1490">
    <property type="match status" value="2"/>
</dbReference>
<dbReference type="STRING" id="623744.A0A553MV89"/>
<dbReference type="GO" id="GO:0005814">
    <property type="term" value="C:centriole"/>
    <property type="evidence" value="ECO:0007669"/>
    <property type="project" value="UniProtKB-SubCell"/>
</dbReference>
<name>A0A553MV89_9TELE</name>
<evidence type="ECO:0000256" key="1">
    <source>
        <dbReference type="ARBA" id="ARBA00004114"/>
    </source>
</evidence>
<dbReference type="InterPro" id="IPR051877">
    <property type="entry name" value="Centriole_BasalBody_StrucProt"/>
</dbReference>
<dbReference type="AlphaFoldDB" id="A0A553MV89"/>